<keyword evidence="2" id="KW-0812">Transmembrane</keyword>
<evidence type="ECO:0000313" key="3">
    <source>
        <dbReference type="EMBL" id="KAJ7642056.1"/>
    </source>
</evidence>
<dbReference type="AlphaFoldDB" id="A0AAD7C932"/>
<feature type="compositionally biased region" description="Polar residues" evidence="1">
    <location>
        <begin position="361"/>
        <end position="384"/>
    </location>
</feature>
<evidence type="ECO:0000256" key="2">
    <source>
        <dbReference type="SAM" id="Phobius"/>
    </source>
</evidence>
<name>A0AAD7C932_9AGAR</name>
<keyword evidence="4" id="KW-1185">Reference proteome</keyword>
<evidence type="ECO:0000313" key="4">
    <source>
        <dbReference type="Proteomes" id="UP001221142"/>
    </source>
</evidence>
<organism evidence="3 4">
    <name type="scientific">Roridomyces roridus</name>
    <dbReference type="NCBI Taxonomy" id="1738132"/>
    <lineage>
        <taxon>Eukaryota</taxon>
        <taxon>Fungi</taxon>
        <taxon>Dikarya</taxon>
        <taxon>Basidiomycota</taxon>
        <taxon>Agaricomycotina</taxon>
        <taxon>Agaricomycetes</taxon>
        <taxon>Agaricomycetidae</taxon>
        <taxon>Agaricales</taxon>
        <taxon>Marasmiineae</taxon>
        <taxon>Mycenaceae</taxon>
        <taxon>Roridomyces</taxon>
    </lineage>
</organism>
<comment type="caution">
    <text evidence="3">The sequence shown here is derived from an EMBL/GenBank/DDBJ whole genome shotgun (WGS) entry which is preliminary data.</text>
</comment>
<feature type="region of interest" description="Disordered" evidence="1">
    <location>
        <begin position="212"/>
        <end position="262"/>
    </location>
</feature>
<evidence type="ECO:0000256" key="1">
    <source>
        <dbReference type="SAM" id="MobiDB-lite"/>
    </source>
</evidence>
<keyword evidence="2" id="KW-0472">Membrane</keyword>
<feature type="region of interest" description="Disordered" evidence="1">
    <location>
        <begin position="410"/>
        <end position="430"/>
    </location>
</feature>
<dbReference type="Proteomes" id="UP001221142">
    <property type="component" value="Unassembled WGS sequence"/>
</dbReference>
<feature type="transmembrane region" description="Helical" evidence="2">
    <location>
        <begin position="458"/>
        <end position="482"/>
    </location>
</feature>
<dbReference type="EMBL" id="JARKIF010000004">
    <property type="protein sequence ID" value="KAJ7642056.1"/>
    <property type="molecule type" value="Genomic_DNA"/>
</dbReference>
<keyword evidence="2" id="KW-1133">Transmembrane helix</keyword>
<feature type="transmembrane region" description="Helical" evidence="2">
    <location>
        <begin position="41"/>
        <end position="58"/>
    </location>
</feature>
<gene>
    <name evidence="3" type="ORF">FB45DRAFT_1054395</name>
</gene>
<feature type="transmembrane region" description="Helical" evidence="2">
    <location>
        <begin position="494"/>
        <end position="516"/>
    </location>
</feature>
<feature type="transmembrane region" description="Helical" evidence="2">
    <location>
        <begin position="70"/>
        <end position="96"/>
    </location>
</feature>
<sequence>MLAFGVKLVWFVLSLSGLIGCWAVLLPLARAIHCYWAPLVYAVGITALDGVFCLGLIWRLDPAKMPKAFCLTQVFVTGCATFLVVGLLAAITTWTFMYVAKPKQWGSDAPVLPWQYYYLLPMLLYPLLASAVHVTVVIYFNTFQPFDGFACIVQPAWIRFLGFAGPPFLVTIPSLCLSIISTYRVWRTHRHIRRARRSINFDELADNFTALPQRRKSRPSLKPPSSGSTPPTPYAITAPSPTPSSRVRMSKEVRRQPINPTLRHERIRSFHLPFVPPSPVASLGRASSRYVTASSGHGHHSHDSEDSFDTVSSVAFAEIEVVVKSKSKMTPPRFLLTAATTRDRDAVEDAEMTTPLRSLAPTPSDTPSGTTRSTNGNGRSVHNSDRISITQIALELRNALASSEGTEYYLNGTRTTTTGDDEDEEEEDEYDMVAGSDISKSPTPATPQHRKPPELPSLIRSLLIFQFAIIAIHFLCAITPLVDLATPTPAAIGTQHVALLLAGWAPVFIFAPLSDVQRQIWPWRR</sequence>
<feature type="transmembrane region" description="Helical" evidence="2">
    <location>
        <begin position="116"/>
        <end position="139"/>
    </location>
</feature>
<reference evidence="3" key="1">
    <citation type="submission" date="2023-03" db="EMBL/GenBank/DDBJ databases">
        <title>Massive genome expansion in bonnet fungi (Mycena s.s.) driven by repeated elements and novel gene families across ecological guilds.</title>
        <authorList>
            <consortium name="Lawrence Berkeley National Laboratory"/>
            <person name="Harder C.B."/>
            <person name="Miyauchi S."/>
            <person name="Viragh M."/>
            <person name="Kuo A."/>
            <person name="Thoen E."/>
            <person name="Andreopoulos B."/>
            <person name="Lu D."/>
            <person name="Skrede I."/>
            <person name="Drula E."/>
            <person name="Henrissat B."/>
            <person name="Morin E."/>
            <person name="Kohler A."/>
            <person name="Barry K."/>
            <person name="LaButti K."/>
            <person name="Morin E."/>
            <person name="Salamov A."/>
            <person name="Lipzen A."/>
            <person name="Mereny Z."/>
            <person name="Hegedus B."/>
            <person name="Baldrian P."/>
            <person name="Stursova M."/>
            <person name="Weitz H."/>
            <person name="Taylor A."/>
            <person name="Grigoriev I.V."/>
            <person name="Nagy L.G."/>
            <person name="Martin F."/>
            <person name="Kauserud H."/>
        </authorList>
    </citation>
    <scope>NUCLEOTIDE SEQUENCE</scope>
    <source>
        <strain evidence="3">9284</strain>
    </source>
</reference>
<feature type="region of interest" description="Disordered" evidence="1">
    <location>
        <begin position="343"/>
        <end position="384"/>
    </location>
</feature>
<feature type="transmembrane region" description="Helical" evidence="2">
    <location>
        <begin position="168"/>
        <end position="186"/>
    </location>
</feature>
<accession>A0AAD7C932</accession>
<proteinExistence type="predicted"/>
<dbReference type="PROSITE" id="PS51257">
    <property type="entry name" value="PROKAR_LIPOPROTEIN"/>
    <property type="match status" value="1"/>
</dbReference>
<feature type="compositionally biased region" description="Acidic residues" evidence="1">
    <location>
        <begin position="419"/>
        <end position="430"/>
    </location>
</feature>
<protein>
    <submittedName>
        <fullName evidence="3">Uncharacterized protein</fullName>
    </submittedName>
</protein>